<evidence type="ECO:0000313" key="15">
    <source>
        <dbReference type="Proteomes" id="UP000663868"/>
    </source>
</evidence>
<evidence type="ECO:0000256" key="8">
    <source>
        <dbReference type="ARBA" id="ARBA00023054"/>
    </source>
</evidence>
<dbReference type="AlphaFoldDB" id="A0A820N0F1"/>
<feature type="non-terminal residue" evidence="14">
    <location>
        <position position="145"/>
    </location>
</feature>
<dbReference type="GO" id="GO:0045505">
    <property type="term" value="F:dynein intermediate chain binding"/>
    <property type="evidence" value="ECO:0007669"/>
    <property type="project" value="InterPro"/>
</dbReference>
<protein>
    <recommendedName>
        <fullName evidence="13">Dynein heavy chain linker domain-containing protein</fullName>
    </recommendedName>
</protein>
<keyword evidence="12" id="KW-0966">Cell projection</keyword>
<evidence type="ECO:0000256" key="3">
    <source>
        <dbReference type="ARBA" id="ARBA00022701"/>
    </source>
</evidence>
<keyword evidence="6" id="KW-0067">ATP-binding</keyword>
<dbReference type="GO" id="GO:0030286">
    <property type="term" value="C:dynein complex"/>
    <property type="evidence" value="ECO:0007669"/>
    <property type="project" value="UniProtKB-KW"/>
</dbReference>
<evidence type="ECO:0000256" key="2">
    <source>
        <dbReference type="ARBA" id="ARBA00022490"/>
    </source>
</evidence>
<dbReference type="GO" id="GO:0005930">
    <property type="term" value="C:axoneme"/>
    <property type="evidence" value="ECO:0007669"/>
    <property type="project" value="UniProtKB-SubCell"/>
</dbReference>
<dbReference type="PANTHER" id="PTHR45703">
    <property type="entry name" value="DYNEIN HEAVY CHAIN"/>
    <property type="match status" value="1"/>
</dbReference>
<dbReference type="EMBL" id="CAJOBB010022016">
    <property type="protein sequence ID" value="CAF4381204.1"/>
    <property type="molecule type" value="Genomic_DNA"/>
</dbReference>
<keyword evidence="5" id="KW-0547">Nucleotide-binding</keyword>
<evidence type="ECO:0000256" key="11">
    <source>
        <dbReference type="ARBA" id="ARBA00023212"/>
    </source>
</evidence>
<dbReference type="InterPro" id="IPR026983">
    <property type="entry name" value="DHC"/>
</dbReference>
<evidence type="ECO:0000256" key="1">
    <source>
        <dbReference type="ARBA" id="ARBA00004430"/>
    </source>
</evidence>
<dbReference type="FunFam" id="3.20.180.20:FF:000001">
    <property type="entry name" value="Dynein axonemal heavy chain 5"/>
    <property type="match status" value="1"/>
</dbReference>
<dbReference type="Gene3D" id="1.20.58.1120">
    <property type="match status" value="1"/>
</dbReference>
<keyword evidence="9" id="KW-0969">Cilium</keyword>
<dbReference type="InterPro" id="IPR042228">
    <property type="entry name" value="Dynein_linker_3"/>
</dbReference>
<gene>
    <name evidence="14" type="ORF">KXQ929_LOCUS49921</name>
</gene>
<keyword evidence="4" id="KW-0677">Repeat</keyword>
<name>A0A820N0F1_9BILA</name>
<comment type="subcellular location">
    <subcellularLocation>
        <location evidence="1">Cytoplasm</location>
        <location evidence="1">Cytoskeleton</location>
        <location evidence="1">Cilium axoneme</location>
    </subcellularLocation>
</comment>
<dbReference type="Pfam" id="PF08393">
    <property type="entry name" value="DHC_N2"/>
    <property type="match status" value="1"/>
</dbReference>
<dbReference type="Gene3D" id="3.20.180.20">
    <property type="entry name" value="Dynein heavy chain, N-terminal domain 2"/>
    <property type="match status" value="1"/>
</dbReference>
<dbReference type="GO" id="GO:0005874">
    <property type="term" value="C:microtubule"/>
    <property type="evidence" value="ECO:0007669"/>
    <property type="project" value="UniProtKB-KW"/>
</dbReference>
<evidence type="ECO:0000259" key="13">
    <source>
        <dbReference type="Pfam" id="PF08393"/>
    </source>
</evidence>
<evidence type="ECO:0000313" key="14">
    <source>
        <dbReference type="EMBL" id="CAF4381204.1"/>
    </source>
</evidence>
<dbReference type="GO" id="GO:0007018">
    <property type="term" value="P:microtubule-based movement"/>
    <property type="evidence" value="ECO:0007669"/>
    <property type="project" value="InterPro"/>
</dbReference>
<keyword evidence="2" id="KW-0963">Cytoplasm</keyword>
<evidence type="ECO:0000256" key="7">
    <source>
        <dbReference type="ARBA" id="ARBA00023017"/>
    </source>
</evidence>
<sequence length="145" mass="17037">MEDYLETKRSIFPRFYFISNEELVEILSLSRQPDLIQIHLKKLFDNIKNLRLVIKKTILANGIISNENEEINLISTLLLEGNVEIWLKNLEIKMQITIREYLKNCLSALKLQLTKRNKWIKDWPSQCCITASEIEWTSATTKALL</sequence>
<dbReference type="InterPro" id="IPR013602">
    <property type="entry name" value="Dynein_heavy_linker"/>
</dbReference>
<accession>A0A820N0F1</accession>
<dbReference type="GO" id="GO:0051959">
    <property type="term" value="F:dynein light intermediate chain binding"/>
    <property type="evidence" value="ECO:0007669"/>
    <property type="project" value="InterPro"/>
</dbReference>
<evidence type="ECO:0000256" key="9">
    <source>
        <dbReference type="ARBA" id="ARBA00023069"/>
    </source>
</evidence>
<keyword evidence="8" id="KW-0175">Coiled coil</keyword>
<comment type="caution">
    <text evidence="14">The sequence shown here is derived from an EMBL/GenBank/DDBJ whole genome shotgun (WGS) entry which is preliminary data.</text>
</comment>
<evidence type="ECO:0000256" key="4">
    <source>
        <dbReference type="ARBA" id="ARBA00022737"/>
    </source>
</evidence>
<keyword evidence="3" id="KW-0493">Microtubule</keyword>
<evidence type="ECO:0000256" key="5">
    <source>
        <dbReference type="ARBA" id="ARBA00022741"/>
    </source>
</evidence>
<evidence type="ECO:0000256" key="12">
    <source>
        <dbReference type="ARBA" id="ARBA00023273"/>
    </source>
</evidence>
<organism evidence="14 15">
    <name type="scientific">Adineta steineri</name>
    <dbReference type="NCBI Taxonomy" id="433720"/>
    <lineage>
        <taxon>Eukaryota</taxon>
        <taxon>Metazoa</taxon>
        <taxon>Spiralia</taxon>
        <taxon>Gnathifera</taxon>
        <taxon>Rotifera</taxon>
        <taxon>Eurotatoria</taxon>
        <taxon>Bdelloidea</taxon>
        <taxon>Adinetida</taxon>
        <taxon>Adinetidae</taxon>
        <taxon>Adineta</taxon>
    </lineage>
</organism>
<keyword evidence="7" id="KW-0243">Dynein</keyword>
<evidence type="ECO:0000256" key="10">
    <source>
        <dbReference type="ARBA" id="ARBA00023175"/>
    </source>
</evidence>
<feature type="domain" description="Dynein heavy chain linker" evidence="13">
    <location>
        <begin position="2"/>
        <end position="105"/>
    </location>
</feature>
<proteinExistence type="predicted"/>
<keyword evidence="11" id="KW-0206">Cytoskeleton</keyword>
<dbReference type="Proteomes" id="UP000663868">
    <property type="component" value="Unassembled WGS sequence"/>
</dbReference>
<dbReference type="GO" id="GO:0005524">
    <property type="term" value="F:ATP binding"/>
    <property type="evidence" value="ECO:0007669"/>
    <property type="project" value="UniProtKB-KW"/>
</dbReference>
<dbReference type="PANTHER" id="PTHR45703:SF32">
    <property type="entry name" value="DYNEINS HEAVY CHAIN"/>
    <property type="match status" value="1"/>
</dbReference>
<keyword evidence="10" id="KW-0505">Motor protein</keyword>
<reference evidence="14" key="1">
    <citation type="submission" date="2021-02" db="EMBL/GenBank/DDBJ databases">
        <authorList>
            <person name="Nowell W R."/>
        </authorList>
    </citation>
    <scope>NUCLEOTIDE SEQUENCE</scope>
</reference>
<evidence type="ECO:0000256" key="6">
    <source>
        <dbReference type="ARBA" id="ARBA00022840"/>
    </source>
</evidence>